<keyword evidence="2" id="KW-1185">Reference proteome</keyword>
<dbReference type="Proteomes" id="UP001165363">
    <property type="component" value="Unassembled WGS sequence"/>
</dbReference>
<reference evidence="1" key="1">
    <citation type="submission" date="2022-05" db="EMBL/GenBank/DDBJ databases">
        <authorList>
            <person name="Jo J.-H."/>
            <person name="Im W.-T."/>
        </authorList>
    </citation>
    <scope>NUCLEOTIDE SEQUENCE</scope>
    <source>
        <strain evidence="1">SE158</strain>
    </source>
</reference>
<evidence type="ECO:0008006" key="3">
    <source>
        <dbReference type="Google" id="ProtNLM"/>
    </source>
</evidence>
<protein>
    <recommendedName>
        <fullName evidence="3">Lipoprotein</fullName>
    </recommendedName>
</protein>
<gene>
    <name evidence="1" type="ORF">LZ536_01040</name>
</gene>
<organism evidence="1 2">
    <name type="scientific">Sphingomonas alba</name>
    <dbReference type="NCBI Taxonomy" id="2908208"/>
    <lineage>
        <taxon>Bacteria</taxon>
        <taxon>Pseudomonadati</taxon>
        <taxon>Pseudomonadota</taxon>
        <taxon>Alphaproteobacteria</taxon>
        <taxon>Sphingomonadales</taxon>
        <taxon>Sphingomonadaceae</taxon>
        <taxon>Sphingomonas</taxon>
    </lineage>
</organism>
<dbReference type="RefSeq" id="WP_249846460.1">
    <property type="nucleotide sequence ID" value="NZ_JAMGBD010000001.1"/>
</dbReference>
<dbReference type="EMBL" id="JAMGBD010000001">
    <property type="protein sequence ID" value="MCL6682491.1"/>
    <property type="molecule type" value="Genomic_DNA"/>
</dbReference>
<proteinExistence type="predicted"/>
<evidence type="ECO:0000313" key="2">
    <source>
        <dbReference type="Proteomes" id="UP001165363"/>
    </source>
</evidence>
<accession>A0ABT0RIN9</accession>
<sequence length="90" mass="9933">MRGGRPIQIGVGALMLSGCVTARMHSPEELNVVANACGLALGQVAQDEEEKRLLFVMQDKPTPPQRACVHHWARRNHLNAVFIEGVEFTQ</sequence>
<evidence type="ECO:0000313" key="1">
    <source>
        <dbReference type="EMBL" id="MCL6682491.1"/>
    </source>
</evidence>
<name>A0ABT0RIN9_9SPHN</name>
<dbReference type="PROSITE" id="PS51257">
    <property type="entry name" value="PROKAR_LIPOPROTEIN"/>
    <property type="match status" value="1"/>
</dbReference>
<comment type="caution">
    <text evidence="1">The sequence shown here is derived from an EMBL/GenBank/DDBJ whole genome shotgun (WGS) entry which is preliminary data.</text>
</comment>